<evidence type="ECO:0000256" key="1">
    <source>
        <dbReference type="ARBA" id="ARBA00009674"/>
    </source>
</evidence>
<evidence type="ECO:0000256" key="3">
    <source>
        <dbReference type="ARBA" id="ARBA00022927"/>
    </source>
</evidence>
<comment type="similarity">
    <text evidence="1">Belongs to the VPS25 family.</text>
</comment>
<dbReference type="EMBL" id="GIBP01008878">
    <property type="protein sequence ID" value="NDV37847.1"/>
    <property type="molecule type" value="Transcribed_RNA"/>
</dbReference>
<proteinExistence type="inferred from homology"/>
<evidence type="ECO:0000313" key="4">
    <source>
        <dbReference type="EMBL" id="NDV37847.1"/>
    </source>
</evidence>
<dbReference type="GO" id="GO:0043328">
    <property type="term" value="P:protein transport to vacuole involved in ubiquitin-dependent protein catabolic process via the multivesicular body sorting pathway"/>
    <property type="evidence" value="ECO:0007669"/>
    <property type="project" value="TreeGrafter"/>
</dbReference>
<dbReference type="PANTHER" id="PTHR13149">
    <property type="entry name" value="VACUOLAR PROTEIN SORTING-ASSOCIATED PROTEIN VPS25"/>
    <property type="match status" value="1"/>
</dbReference>
<dbReference type="Gene3D" id="1.10.10.570">
    <property type="entry name" value="Winged helix' DNA-binding domain. Chain C. Domain 1"/>
    <property type="match status" value="1"/>
</dbReference>
<evidence type="ECO:0000256" key="2">
    <source>
        <dbReference type="ARBA" id="ARBA00022448"/>
    </source>
</evidence>
<dbReference type="Pfam" id="PF05871">
    <property type="entry name" value="ESCRT-II"/>
    <property type="match status" value="1"/>
</dbReference>
<dbReference type="AlphaFoldDB" id="A0A6B2LM09"/>
<keyword evidence="2" id="KW-0813">Transport</keyword>
<reference evidence="4" key="1">
    <citation type="journal article" date="2020" name="J. Eukaryot. Microbiol.">
        <title>De novo Sequencing, Assembly and Annotation of the Transcriptome for the Free-Living Testate Amoeba Arcella intermedia.</title>
        <authorList>
            <person name="Ribeiro G.M."/>
            <person name="Porfirio-Sousa A.L."/>
            <person name="Maurer-Alcala X.X."/>
            <person name="Katz L.A."/>
            <person name="Lahr D.J.G."/>
        </authorList>
    </citation>
    <scope>NUCLEOTIDE SEQUENCE</scope>
</reference>
<dbReference type="InterPro" id="IPR008570">
    <property type="entry name" value="ESCRT-II_cplx_Vps25-sub"/>
</dbReference>
<dbReference type="GO" id="GO:0000814">
    <property type="term" value="C:ESCRT II complex"/>
    <property type="evidence" value="ECO:0007669"/>
    <property type="project" value="InterPro"/>
</dbReference>
<name>A0A6B2LM09_9EUKA</name>
<dbReference type="GO" id="GO:0042803">
    <property type="term" value="F:protein homodimerization activity"/>
    <property type="evidence" value="ECO:0007669"/>
    <property type="project" value="TreeGrafter"/>
</dbReference>
<sequence>MNTRKKQVDMWIDFILDYTKFHKLSQIQLNQHLNSPLFCNSKINRKLSYESAHYILEELVKKGNAEWMDKEKTGVYVYWYKIDHWASLIYKYITDNNMIDVVCTPYELTESDEVSDQEFYQLDNNVFMKAIKHLEEKNLSKIITGNSGEIGIKFKSM</sequence>
<evidence type="ECO:0008006" key="5">
    <source>
        <dbReference type="Google" id="ProtNLM"/>
    </source>
</evidence>
<dbReference type="Gene3D" id="1.10.10.10">
    <property type="entry name" value="Winged helix-like DNA-binding domain superfamily/Winged helix DNA-binding domain"/>
    <property type="match status" value="1"/>
</dbReference>
<accession>A0A6B2LM09</accession>
<protein>
    <recommendedName>
        <fullName evidence="5">ESCRT-II complex subunit VPS25</fullName>
    </recommendedName>
</protein>
<dbReference type="InterPro" id="IPR036390">
    <property type="entry name" value="WH_DNA-bd_sf"/>
</dbReference>
<dbReference type="InterPro" id="IPR036388">
    <property type="entry name" value="WH-like_DNA-bd_sf"/>
</dbReference>
<dbReference type="PANTHER" id="PTHR13149:SF0">
    <property type="entry name" value="VACUOLAR PROTEIN-SORTING-ASSOCIATED PROTEIN 25"/>
    <property type="match status" value="1"/>
</dbReference>
<dbReference type="InterPro" id="IPR014041">
    <property type="entry name" value="ESCRT-II_cplx_Vps25-sub_N"/>
</dbReference>
<keyword evidence="3" id="KW-0653">Protein transport</keyword>
<organism evidence="4">
    <name type="scientific">Arcella intermedia</name>
    <dbReference type="NCBI Taxonomy" id="1963864"/>
    <lineage>
        <taxon>Eukaryota</taxon>
        <taxon>Amoebozoa</taxon>
        <taxon>Tubulinea</taxon>
        <taxon>Elardia</taxon>
        <taxon>Arcellinida</taxon>
        <taxon>Sphaerothecina</taxon>
        <taxon>Arcellidae</taxon>
        <taxon>Arcella</taxon>
    </lineage>
</organism>
<dbReference type="GO" id="GO:0005198">
    <property type="term" value="F:structural molecule activity"/>
    <property type="evidence" value="ECO:0007669"/>
    <property type="project" value="TreeGrafter"/>
</dbReference>
<dbReference type="SUPFAM" id="SSF46785">
    <property type="entry name" value="Winged helix' DNA-binding domain"/>
    <property type="match status" value="2"/>
</dbReference>